<dbReference type="InterPro" id="IPR014284">
    <property type="entry name" value="RNA_pol_sigma-70_dom"/>
</dbReference>
<dbReference type="HOGENOM" id="CLU_047691_3_0_5"/>
<accession>A0LD14</accession>
<dbReference type="InterPro" id="IPR039425">
    <property type="entry name" value="RNA_pol_sigma-70-like"/>
</dbReference>
<dbReference type="InterPro" id="IPR013324">
    <property type="entry name" value="RNA_pol_sigma_r3/r4-like"/>
</dbReference>
<protein>
    <recommendedName>
        <fullName evidence="6">RNA polymerase sigma factor</fullName>
    </recommendedName>
</protein>
<keyword evidence="2 6" id="KW-0805">Transcription regulation</keyword>
<keyword evidence="4 6" id="KW-0238">DNA-binding</keyword>
<evidence type="ECO:0000313" key="10">
    <source>
        <dbReference type="Proteomes" id="UP000002586"/>
    </source>
</evidence>
<dbReference type="PANTHER" id="PTHR43133">
    <property type="entry name" value="RNA POLYMERASE ECF-TYPE SIGMA FACTO"/>
    <property type="match status" value="1"/>
</dbReference>
<comment type="similarity">
    <text evidence="1 6">Belongs to the sigma-70 factor family. ECF subfamily.</text>
</comment>
<dbReference type="InterPro" id="IPR013325">
    <property type="entry name" value="RNA_pol_sigma_r2"/>
</dbReference>
<gene>
    <name evidence="9" type="ordered locus">Mmc1_3371</name>
</gene>
<reference evidence="10" key="1">
    <citation type="journal article" date="2009" name="Appl. Environ. Microbiol.">
        <title>Complete genome sequence of the chemolithoautotrophic marine magnetotactic coccus strain MC-1.</title>
        <authorList>
            <person name="Schubbe S."/>
            <person name="Williams T.J."/>
            <person name="Xie G."/>
            <person name="Kiss H.E."/>
            <person name="Brettin T.S."/>
            <person name="Martinez D."/>
            <person name="Ross C.A."/>
            <person name="Schuler D."/>
            <person name="Cox B.L."/>
            <person name="Nealson K.H."/>
            <person name="Bazylinski D.A."/>
        </authorList>
    </citation>
    <scope>NUCLEOTIDE SEQUENCE [LARGE SCALE GENOMIC DNA]</scope>
    <source>
        <strain evidence="10">ATCC BAA-1437 / JCM 17883 / MC-1</strain>
    </source>
</reference>
<evidence type="ECO:0000256" key="4">
    <source>
        <dbReference type="ARBA" id="ARBA00023125"/>
    </source>
</evidence>
<dbReference type="SUPFAM" id="SSF88659">
    <property type="entry name" value="Sigma3 and sigma4 domains of RNA polymerase sigma factors"/>
    <property type="match status" value="1"/>
</dbReference>
<evidence type="ECO:0000259" key="8">
    <source>
        <dbReference type="Pfam" id="PF08281"/>
    </source>
</evidence>
<dbReference type="Pfam" id="PF08281">
    <property type="entry name" value="Sigma70_r4_2"/>
    <property type="match status" value="1"/>
</dbReference>
<dbReference type="Pfam" id="PF04542">
    <property type="entry name" value="Sigma70_r2"/>
    <property type="match status" value="1"/>
</dbReference>
<dbReference type="SUPFAM" id="SSF88946">
    <property type="entry name" value="Sigma2 domain of RNA polymerase sigma factors"/>
    <property type="match status" value="1"/>
</dbReference>
<dbReference type="NCBIfam" id="TIGR02937">
    <property type="entry name" value="sigma70-ECF"/>
    <property type="match status" value="1"/>
</dbReference>
<reference evidence="9 10" key="2">
    <citation type="journal article" date="2012" name="Int. J. Syst. Evol. Microbiol.">
        <title>Magnetococcus marinus gen. nov., sp. nov., a marine, magnetotactic bacterium that represents a novel lineage (Magnetococcaceae fam. nov.; Magnetococcales ord. nov.) at the base of the Alphaproteobacteria.</title>
        <authorList>
            <person name="Bazylinski D.A."/>
            <person name="Williams T.J."/>
            <person name="Lefevre C.T."/>
            <person name="Berg R.J."/>
            <person name="Zhang C.L."/>
            <person name="Bowser S.S."/>
            <person name="Dean A.J."/>
            <person name="Beveridge T.J."/>
        </authorList>
    </citation>
    <scope>NUCLEOTIDE SEQUENCE [LARGE SCALE GENOMIC DNA]</scope>
    <source>
        <strain evidence="10">ATCC BAA-1437 / JCM 17883 / MC-1</strain>
    </source>
</reference>
<dbReference type="Gene3D" id="1.10.1740.10">
    <property type="match status" value="1"/>
</dbReference>
<dbReference type="Proteomes" id="UP000002586">
    <property type="component" value="Chromosome"/>
</dbReference>
<dbReference type="STRING" id="156889.Mmc1_3371"/>
<dbReference type="InterPro" id="IPR036388">
    <property type="entry name" value="WH-like_DNA-bd_sf"/>
</dbReference>
<evidence type="ECO:0000256" key="2">
    <source>
        <dbReference type="ARBA" id="ARBA00023015"/>
    </source>
</evidence>
<dbReference type="GO" id="GO:0016987">
    <property type="term" value="F:sigma factor activity"/>
    <property type="evidence" value="ECO:0007669"/>
    <property type="project" value="UniProtKB-KW"/>
</dbReference>
<dbReference type="OrthoDB" id="9803470at2"/>
<evidence type="ECO:0000256" key="6">
    <source>
        <dbReference type="RuleBase" id="RU000716"/>
    </source>
</evidence>
<dbReference type="PANTHER" id="PTHR43133:SF8">
    <property type="entry name" value="RNA POLYMERASE SIGMA FACTOR HI_1459-RELATED"/>
    <property type="match status" value="1"/>
</dbReference>
<dbReference type="eggNOG" id="COG1595">
    <property type="taxonomic scope" value="Bacteria"/>
</dbReference>
<dbReference type="AlphaFoldDB" id="A0LD14"/>
<evidence type="ECO:0000256" key="3">
    <source>
        <dbReference type="ARBA" id="ARBA00023082"/>
    </source>
</evidence>
<dbReference type="GO" id="GO:0006352">
    <property type="term" value="P:DNA-templated transcription initiation"/>
    <property type="evidence" value="ECO:0007669"/>
    <property type="project" value="InterPro"/>
</dbReference>
<keyword evidence="5 6" id="KW-0804">Transcription</keyword>
<evidence type="ECO:0000256" key="5">
    <source>
        <dbReference type="ARBA" id="ARBA00023163"/>
    </source>
</evidence>
<keyword evidence="3 6" id="KW-0731">Sigma factor</keyword>
<feature type="domain" description="RNA polymerase sigma-70 region 2" evidence="7">
    <location>
        <begin position="34"/>
        <end position="95"/>
    </location>
</feature>
<evidence type="ECO:0000259" key="7">
    <source>
        <dbReference type="Pfam" id="PF04542"/>
    </source>
</evidence>
<feature type="domain" description="RNA polymerase sigma factor 70 region 4 type 2" evidence="8">
    <location>
        <begin position="133"/>
        <end position="184"/>
    </location>
</feature>
<keyword evidence="10" id="KW-1185">Reference proteome</keyword>
<dbReference type="EMBL" id="CP000471">
    <property type="protein sequence ID" value="ABK45857.1"/>
    <property type="molecule type" value="Genomic_DNA"/>
</dbReference>
<evidence type="ECO:0000256" key="1">
    <source>
        <dbReference type="ARBA" id="ARBA00010641"/>
    </source>
</evidence>
<evidence type="ECO:0000313" key="9">
    <source>
        <dbReference type="EMBL" id="ABK45857.1"/>
    </source>
</evidence>
<proteinExistence type="inferred from homology"/>
<dbReference type="InterPro" id="IPR007627">
    <property type="entry name" value="RNA_pol_sigma70_r2"/>
</dbReference>
<dbReference type="RefSeq" id="WP_011714916.1">
    <property type="nucleotide sequence ID" value="NC_008576.1"/>
</dbReference>
<dbReference type="InterPro" id="IPR013249">
    <property type="entry name" value="RNA_pol_sigma70_r4_t2"/>
</dbReference>
<dbReference type="GO" id="GO:0003677">
    <property type="term" value="F:DNA binding"/>
    <property type="evidence" value="ECO:0007669"/>
    <property type="project" value="UniProtKB-KW"/>
</dbReference>
<dbReference type="KEGG" id="mgm:Mmc1_3371"/>
<dbReference type="Gene3D" id="1.10.10.10">
    <property type="entry name" value="Winged helix-like DNA-binding domain superfamily/Winged helix DNA-binding domain"/>
    <property type="match status" value="1"/>
</dbReference>
<dbReference type="CDD" id="cd06171">
    <property type="entry name" value="Sigma70_r4"/>
    <property type="match status" value="1"/>
</dbReference>
<name>A0LD14_MAGMM</name>
<organism evidence="9 10">
    <name type="scientific">Magnetococcus marinus (strain ATCC BAA-1437 / JCM 17883 / MC-1)</name>
    <dbReference type="NCBI Taxonomy" id="156889"/>
    <lineage>
        <taxon>Bacteria</taxon>
        <taxon>Pseudomonadati</taxon>
        <taxon>Pseudomonadota</taxon>
        <taxon>Magnetococcia</taxon>
        <taxon>Magnetococcales</taxon>
        <taxon>Magnetococcaceae</taxon>
        <taxon>Magnetococcus</taxon>
    </lineage>
</organism>
<dbReference type="PROSITE" id="PS01063">
    <property type="entry name" value="SIGMA70_ECF"/>
    <property type="match status" value="1"/>
</dbReference>
<sequence>MILPPPFEFMPNDPDAAHLKQALNGHPEAYALVVRRLQVRVYHFVLRHIHSPEDAEDLTQETFLEAYRNLSRFQGNSLFSTWLLGIAHNMARNFRGRAPHYRYDITDDSVLEYTSDDRPTPHDYADEADRMKLLKRAMEQLPEEQREALTLISLEELSYEEAAVVADISLSALKTRVFRARKHLRELLHKGGVLDQFEPQERGERTGGRL</sequence>
<dbReference type="InterPro" id="IPR000838">
    <property type="entry name" value="RNA_pol_sigma70_ECF_CS"/>
</dbReference>